<evidence type="ECO:0000256" key="1">
    <source>
        <dbReference type="ARBA" id="ARBA00006190"/>
    </source>
</evidence>
<dbReference type="GO" id="GO:0006900">
    <property type="term" value="P:vesicle budding from membrane"/>
    <property type="evidence" value="ECO:0007669"/>
    <property type="project" value="TreeGrafter"/>
</dbReference>
<dbReference type="Gene3D" id="6.10.250.1710">
    <property type="match status" value="1"/>
</dbReference>
<dbReference type="EMBL" id="AXCR01000010">
    <property type="protein sequence ID" value="KJR82159.1"/>
    <property type="molecule type" value="Genomic_DNA"/>
</dbReference>
<evidence type="ECO:0000313" key="4">
    <source>
        <dbReference type="Proteomes" id="UP000033710"/>
    </source>
</evidence>
<evidence type="ECO:0000313" key="3">
    <source>
        <dbReference type="EMBL" id="KJR82159.1"/>
    </source>
</evidence>
<dbReference type="Proteomes" id="UP000033710">
    <property type="component" value="Unassembled WGS sequence"/>
</dbReference>
<gene>
    <name evidence="3" type="ORF">SPSK_03634</name>
</gene>
<dbReference type="GO" id="GO:0032511">
    <property type="term" value="P:late endosome to vacuole transport via multivesicular body sorting pathway"/>
    <property type="evidence" value="ECO:0007669"/>
    <property type="project" value="TreeGrafter"/>
</dbReference>
<dbReference type="KEGG" id="ssck:SPSK_03634"/>
<dbReference type="Pfam" id="PF03357">
    <property type="entry name" value="Snf7"/>
    <property type="match status" value="1"/>
</dbReference>
<protein>
    <submittedName>
        <fullName evidence="3">Charged multivesicular body protein 5</fullName>
    </submittedName>
</protein>
<dbReference type="RefSeq" id="XP_016584835.1">
    <property type="nucleotide sequence ID" value="XM_016730469.1"/>
</dbReference>
<dbReference type="AlphaFoldDB" id="A0A0F2LZA0"/>
<dbReference type="PANTHER" id="PTHR22761:SF12">
    <property type="entry name" value="CHARGED MULTIVESICULAR BODY PROTEIN 5"/>
    <property type="match status" value="1"/>
</dbReference>
<dbReference type="GO" id="GO:0005771">
    <property type="term" value="C:multivesicular body"/>
    <property type="evidence" value="ECO:0007669"/>
    <property type="project" value="TreeGrafter"/>
</dbReference>
<reference evidence="3 4" key="1">
    <citation type="journal article" date="2014" name="BMC Genomics">
        <title>Comparative genomics of the major fungal agents of human and animal Sporotrichosis: Sporothrix schenckii and Sporothrix brasiliensis.</title>
        <authorList>
            <person name="Teixeira M.M."/>
            <person name="de Almeida L.G."/>
            <person name="Kubitschek-Barreira P."/>
            <person name="Alves F.L."/>
            <person name="Kioshima E.S."/>
            <person name="Abadio A.K."/>
            <person name="Fernandes L."/>
            <person name="Derengowski L.S."/>
            <person name="Ferreira K.S."/>
            <person name="Souza R.C."/>
            <person name="Ruiz J.C."/>
            <person name="de Andrade N.C."/>
            <person name="Paes H.C."/>
            <person name="Nicola A.M."/>
            <person name="Albuquerque P."/>
            <person name="Gerber A.L."/>
            <person name="Martins V.P."/>
            <person name="Peconick L.D."/>
            <person name="Neto A.V."/>
            <person name="Chaucanez C.B."/>
            <person name="Silva P.A."/>
            <person name="Cunha O.L."/>
            <person name="de Oliveira F.F."/>
            <person name="dos Santos T.C."/>
            <person name="Barros A.L."/>
            <person name="Soares M.A."/>
            <person name="de Oliveira L.M."/>
            <person name="Marini M.M."/>
            <person name="Villalobos-Duno H."/>
            <person name="Cunha M.M."/>
            <person name="de Hoog S."/>
            <person name="da Silveira J.F."/>
            <person name="Henrissat B."/>
            <person name="Nino-Vega G.A."/>
            <person name="Cisalpino P.S."/>
            <person name="Mora-Montes H.M."/>
            <person name="Almeida S.R."/>
            <person name="Stajich J.E."/>
            <person name="Lopes-Bezerra L.M."/>
            <person name="Vasconcelos A.T."/>
            <person name="Felipe M.S."/>
        </authorList>
    </citation>
    <scope>NUCLEOTIDE SEQUENCE [LARGE SCALE GENOMIC DNA]</scope>
    <source>
        <strain evidence="3 4">1099-18</strain>
    </source>
</reference>
<reference evidence="3 4" key="2">
    <citation type="journal article" date="2015" name="Eukaryot. Cell">
        <title>Asexual propagation of a virulent clone complex in a human and feline outbreak of sporotrichosis.</title>
        <authorList>
            <person name="Teixeira Mde M."/>
            <person name="Rodrigues A.M."/>
            <person name="Tsui C.K."/>
            <person name="de Almeida L.G."/>
            <person name="Van Diepeningen A.D."/>
            <person name="van den Ende B.G."/>
            <person name="Fernandes G.F."/>
            <person name="Kano R."/>
            <person name="Hamelin R.C."/>
            <person name="Lopes-Bezerra L.M."/>
            <person name="Vasconcelos A.T."/>
            <person name="de Hoog S."/>
            <person name="de Camargo Z.P."/>
            <person name="Felipe M.S."/>
        </authorList>
    </citation>
    <scope>NUCLEOTIDE SEQUENCE [LARGE SCALE GENOMIC DNA]</scope>
    <source>
        <strain evidence="3 4">1099-18</strain>
    </source>
</reference>
<comment type="similarity">
    <text evidence="1">Belongs to the SNF7 family.</text>
</comment>
<dbReference type="VEuPathDB" id="FungiDB:SPSK_03634"/>
<evidence type="ECO:0000256" key="2">
    <source>
        <dbReference type="ARBA" id="ARBA00023054"/>
    </source>
</evidence>
<proteinExistence type="inferred from homology"/>
<dbReference type="PANTHER" id="PTHR22761">
    <property type="entry name" value="CHARGED MULTIVESICULAR BODY PROTEIN"/>
    <property type="match status" value="1"/>
</dbReference>
<comment type="caution">
    <text evidence="3">The sequence shown here is derived from an EMBL/GenBank/DDBJ whole genome shotgun (WGS) entry which is preliminary data.</text>
</comment>
<keyword evidence="2" id="KW-0175">Coiled coil</keyword>
<dbReference type="OrthoDB" id="3973241at2759"/>
<name>A0A0F2LZA0_SPOSC</name>
<dbReference type="GeneID" id="27665746"/>
<sequence length="215" mass="24045">MNRLFGTRSKDPKADAIAELNRVSASANESLESKETKIAALDAKLAVVSSKMRKLPPGRAKQRLREEAIEILRERKLYENLRKNYKGQLWTMDNARGMTDSSANTIAVVGALNTANKNLRKQLGKVDLDKIDKIRDELDELQYLNNDIQEALSWDVPEDVDEDELDAELEALGQDVELEAEMGAATGVPSFMQDEVPEFIDEAPETEGKVQEVAR</sequence>
<organism evidence="3 4">
    <name type="scientific">Sporothrix schenckii 1099-18</name>
    <dbReference type="NCBI Taxonomy" id="1397361"/>
    <lineage>
        <taxon>Eukaryota</taxon>
        <taxon>Fungi</taxon>
        <taxon>Dikarya</taxon>
        <taxon>Ascomycota</taxon>
        <taxon>Pezizomycotina</taxon>
        <taxon>Sordariomycetes</taxon>
        <taxon>Sordariomycetidae</taxon>
        <taxon>Ophiostomatales</taxon>
        <taxon>Ophiostomataceae</taxon>
        <taxon>Sporothrix</taxon>
    </lineage>
</organism>
<dbReference type="InterPro" id="IPR005024">
    <property type="entry name" value="Snf7_fam"/>
</dbReference>
<accession>A0A0F2LZA0</accession>